<gene>
    <name evidence="3" type="ORF">M153_8690003444</name>
</gene>
<evidence type="ECO:0000256" key="2">
    <source>
        <dbReference type="SAM" id="SignalP"/>
    </source>
</evidence>
<feature type="non-terminal residue" evidence="3">
    <location>
        <position position="182"/>
    </location>
</feature>
<dbReference type="VEuPathDB" id="MicrosporidiaDB:M153_8690003444"/>
<feature type="region of interest" description="Disordered" evidence="1">
    <location>
        <begin position="49"/>
        <end position="182"/>
    </location>
</feature>
<comment type="caution">
    <text evidence="3">The sequence shown here is derived from an EMBL/GenBank/DDBJ whole genome shotgun (WGS) entry which is preliminary data.</text>
</comment>
<evidence type="ECO:0008006" key="5">
    <source>
        <dbReference type="Google" id="ProtNLM"/>
    </source>
</evidence>
<name>A0A0R0M3R0_9MICR</name>
<evidence type="ECO:0000313" key="4">
    <source>
        <dbReference type="Proteomes" id="UP000051530"/>
    </source>
</evidence>
<keyword evidence="4" id="KW-1185">Reference proteome</keyword>
<feature type="compositionally biased region" description="Polar residues" evidence="1">
    <location>
        <begin position="94"/>
        <end position="105"/>
    </location>
</feature>
<dbReference type="EMBL" id="LGUB01000331">
    <property type="protein sequence ID" value="KRH93456.1"/>
    <property type="molecule type" value="Genomic_DNA"/>
</dbReference>
<protein>
    <recommendedName>
        <fullName evidence="5">Secreted protein</fullName>
    </recommendedName>
</protein>
<dbReference type="Proteomes" id="UP000051530">
    <property type="component" value="Unassembled WGS sequence"/>
</dbReference>
<organism evidence="3 4">
    <name type="scientific">Pseudoloma neurophilia</name>
    <dbReference type="NCBI Taxonomy" id="146866"/>
    <lineage>
        <taxon>Eukaryota</taxon>
        <taxon>Fungi</taxon>
        <taxon>Fungi incertae sedis</taxon>
        <taxon>Microsporidia</taxon>
        <taxon>Pseudoloma</taxon>
    </lineage>
</organism>
<proteinExistence type="predicted"/>
<sequence>MNRNLVLLTIFINVFAIGFEDLRTSYLEPYSHSTLKNIVHKVLEKNKQGSALVSRSGPQKSGITIEASRLKDAKGQRSGGFGLTAAPFLEGSDKLQSNFLTETNRSSSFSPRSSYLSEKAPTAGETTDVEKVEDKTKTAETGGQGDPTQSPAGGSESEGGEVEKTSPSGGSESEGGEEENKT</sequence>
<evidence type="ECO:0000256" key="1">
    <source>
        <dbReference type="SAM" id="MobiDB-lite"/>
    </source>
</evidence>
<reference evidence="3 4" key="1">
    <citation type="submission" date="2015-07" db="EMBL/GenBank/DDBJ databases">
        <title>The genome of Pseudoloma neurophilia, a relevant intracellular parasite of the zebrafish.</title>
        <authorList>
            <person name="Ndikumana S."/>
            <person name="Pelin A."/>
            <person name="Sanders J."/>
            <person name="Corradi N."/>
        </authorList>
    </citation>
    <scope>NUCLEOTIDE SEQUENCE [LARGE SCALE GENOMIC DNA]</scope>
    <source>
        <strain evidence="3 4">MK1</strain>
    </source>
</reference>
<feature type="compositionally biased region" description="Low complexity" evidence="1">
    <location>
        <begin position="106"/>
        <end position="117"/>
    </location>
</feature>
<keyword evidence="2" id="KW-0732">Signal</keyword>
<dbReference type="AlphaFoldDB" id="A0A0R0M3R0"/>
<feature type="signal peptide" evidence="2">
    <location>
        <begin position="1"/>
        <end position="16"/>
    </location>
</feature>
<feature type="chain" id="PRO_5006399117" description="Secreted protein" evidence="2">
    <location>
        <begin position="17"/>
        <end position="182"/>
    </location>
</feature>
<feature type="compositionally biased region" description="Polar residues" evidence="1">
    <location>
        <begin position="49"/>
        <end position="62"/>
    </location>
</feature>
<feature type="compositionally biased region" description="Basic and acidic residues" evidence="1">
    <location>
        <begin position="128"/>
        <end position="138"/>
    </location>
</feature>
<accession>A0A0R0M3R0</accession>
<evidence type="ECO:0000313" key="3">
    <source>
        <dbReference type="EMBL" id="KRH93456.1"/>
    </source>
</evidence>